<dbReference type="PROSITE" id="PS51833">
    <property type="entry name" value="HDOD"/>
    <property type="match status" value="1"/>
</dbReference>
<protein>
    <submittedName>
        <fullName evidence="2">HDOD domain protein</fullName>
    </submittedName>
</protein>
<evidence type="ECO:0000259" key="1">
    <source>
        <dbReference type="PROSITE" id="PS51833"/>
    </source>
</evidence>
<gene>
    <name evidence="2" type="ORF">EC9_38350</name>
</gene>
<name>A0A517M428_9BACT</name>
<feature type="domain" description="HDOD" evidence="1">
    <location>
        <begin position="19"/>
        <end position="214"/>
    </location>
</feature>
<accession>A0A517M428</accession>
<evidence type="ECO:0000313" key="2">
    <source>
        <dbReference type="EMBL" id="QDS89635.1"/>
    </source>
</evidence>
<dbReference type="OrthoDB" id="9784953at2"/>
<dbReference type="EMBL" id="CP036261">
    <property type="protein sequence ID" value="QDS89635.1"/>
    <property type="molecule type" value="Genomic_DNA"/>
</dbReference>
<dbReference type="PANTHER" id="PTHR33525:SF3">
    <property type="entry name" value="RIBONUCLEASE Y"/>
    <property type="match status" value="1"/>
</dbReference>
<dbReference type="InterPro" id="IPR013976">
    <property type="entry name" value="HDOD"/>
</dbReference>
<dbReference type="Gene3D" id="1.10.3210.10">
    <property type="entry name" value="Hypothetical protein af1432"/>
    <property type="match status" value="1"/>
</dbReference>
<proteinExistence type="predicted"/>
<dbReference type="InterPro" id="IPR052340">
    <property type="entry name" value="RNase_Y/CdgJ"/>
</dbReference>
<dbReference type="PANTHER" id="PTHR33525">
    <property type="match status" value="1"/>
</dbReference>
<organism evidence="2 3">
    <name type="scientific">Rosistilla ulvae</name>
    <dbReference type="NCBI Taxonomy" id="1930277"/>
    <lineage>
        <taxon>Bacteria</taxon>
        <taxon>Pseudomonadati</taxon>
        <taxon>Planctomycetota</taxon>
        <taxon>Planctomycetia</taxon>
        <taxon>Pirellulales</taxon>
        <taxon>Pirellulaceae</taxon>
        <taxon>Rosistilla</taxon>
    </lineage>
</organism>
<keyword evidence="3" id="KW-1185">Reference proteome</keyword>
<dbReference type="RefSeq" id="WP_145347470.1">
    <property type="nucleotide sequence ID" value="NZ_CP036261.1"/>
</dbReference>
<dbReference type="AlphaFoldDB" id="A0A517M428"/>
<dbReference type="KEGG" id="ruv:EC9_38350"/>
<sequence>MTTATATTKLSEVLTAAQLPALPQSAITLLQLSQDPNNGPAEFARPIEADPGLLGQVLKFVNSAYFGFSREIASVQQALTLVGVRAITNFALWSAVFSLVPNPKFGAFDLKGLWQDSLRRGLFARLLGRQLKLREAEDLFAGALLQDMAIPLLLKELPEQYAPLLERRINENARLSSLEKECFGWDHAEAAGLLARKWNLPEEFAGLMENHTQLDHLLAGGESLRGRACVALASLLPSCNDAQWSEKDLFVAGYQQLVGSTKDLKSLLQDVDESAEKFAPLLKLPVPQIGLAELV</sequence>
<dbReference type="Proteomes" id="UP000319557">
    <property type="component" value="Chromosome"/>
</dbReference>
<reference evidence="2 3" key="1">
    <citation type="submission" date="2019-02" db="EMBL/GenBank/DDBJ databases">
        <title>Deep-cultivation of Planctomycetes and their phenomic and genomic characterization uncovers novel biology.</title>
        <authorList>
            <person name="Wiegand S."/>
            <person name="Jogler M."/>
            <person name="Boedeker C."/>
            <person name="Pinto D."/>
            <person name="Vollmers J."/>
            <person name="Rivas-Marin E."/>
            <person name="Kohn T."/>
            <person name="Peeters S.H."/>
            <person name="Heuer A."/>
            <person name="Rast P."/>
            <person name="Oberbeckmann S."/>
            <person name="Bunk B."/>
            <person name="Jeske O."/>
            <person name="Meyerdierks A."/>
            <person name="Storesund J.E."/>
            <person name="Kallscheuer N."/>
            <person name="Luecker S."/>
            <person name="Lage O.M."/>
            <person name="Pohl T."/>
            <person name="Merkel B.J."/>
            <person name="Hornburger P."/>
            <person name="Mueller R.-W."/>
            <person name="Bruemmer F."/>
            <person name="Labrenz M."/>
            <person name="Spormann A.M."/>
            <person name="Op den Camp H."/>
            <person name="Overmann J."/>
            <person name="Amann R."/>
            <person name="Jetten M.S.M."/>
            <person name="Mascher T."/>
            <person name="Medema M.H."/>
            <person name="Devos D.P."/>
            <person name="Kaster A.-K."/>
            <person name="Ovreas L."/>
            <person name="Rohde M."/>
            <person name="Galperin M.Y."/>
            <person name="Jogler C."/>
        </authorList>
    </citation>
    <scope>NUCLEOTIDE SEQUENCE [LARGE SCALE GENOMIC DNA]</scope>
    <source>
        <strain evidence="2 3">EC9</strain>
    </source>
</reference>
<evidence type="ECO:0000313" key="3">
    <source>
        <dbReference type="Proteomes" id="UP000319557"/>
    </source>
</evidence>
<dbReference type="SUPFAM" id="SSF109604">
    <property type="entry name" value="HD-domain/PDEase-like"/>
    <property type="match status" value="1"/>
</dbReference>
<dbReference type="Pfam" id="PF08668">
    <property type="entry name" value="HDOD"/>
    <property type="match status" value="1"/>
</dbReference>